<dbReference type="RefSeq" id="WP_062828107.1">
    <property type="nucleotide sequence ID" value="NZ_BCSX01000016.1"/>
</dbReference>
<dbReference type="STRING" id="146020.RMCB_1263"/>
<dbReference type="EMBL" id="BCSX01000016">
    <property type="protein sequence ID" value="GAS87167.1"/>
    <property type="molecule type" value="Genomic_DNA"/>
</dbReference>
<dbReference type="InterPro" id="IPR016059">
    <property type="entry name" value="DNA_ligase_ATP-dep_CS"/>
</dbReference>
<dbReference type="CDD" id="cd07971">
    <property type="entry name" value="OBF_DNA_ligase_LigD"/>
    <property type="match status" value="1"/>
</dbReference>
<reference evidence="7" key="1">
    <citation type="journal article" date="2016" name="Genome Announc.">
        <title>Draft Genome Sequences of Five Rapidly Growing Mycobacterium Species, M. thermoresistibile, M. fortuitum subsp. acetamidolyticum, M. canariasense, M. brisbanense, and M. novocastrense.</title>
        <authorList>
            <person name="Katahira K."/>
            <person name="Ogura Y."/>
            <person name="Gotoh Y."/>
            <person name="Hayashi T."/>
        </authorList>
    </citation>
    <scope>NUCLEOTIDE SEQUENCE [LARGE SCALE GENOMIC DNA]</scope>
    <source>
        <strain evidence="7">JCM15654</strain>
    </source>
</reference>
<evidence type="ECO:0000313" key="7">
    <source>
        <dbReference type="Proteomes" id="UP000069620"/>
    </source>
</evidence>
<evidence type="ECO:0000256" key="3">
    <source>
        <dbReference type="ARBA" id="ARBA00022598"/>
    </source>
</evidence>
<dbReference type="InterPro" id="IPR014146">
    <property type="entry name" value="LigD_ligase_dom"/>
</dbReference>
<organism evidence="6 7">
    <name type="scientific">Mycolicibacterium brisbanense</name>
    <dbReference type="NCBI Taxonomy" id="146020"/>
    <lineage>
        <taxon>Bacteria</taxon>
        <taxon>Bacillati</taxon>
        <taxon>Actinomycetota</taxon>
        <taxon>Actinomycetes</taxon>
        <taxon>Mycobacteriales</taxon>
        <taxon>Mycobacteriaceae</taxon>
        <taxon>Mycolicibacterium</taxon>
    </lineage>
</organism>
<sequence>MASADDDGHEIDCRLDRLPSEVRKLLQSEPVPTWRAPMLATLTDQRFSDPRWIFELKLDGERCLAFRDADRTRLLSRNRQSLNGTYPEIVHALNAQRSTRFVLDGEVVAFQGKHTSFQRLQSRLGVTNVDETQASRTPVFYYVFDLLHLDGYATTALPLIWRKRLLHSAIRWTDPLRYLPHRRTEGQRAYQEASERGDEGVIAKLADSTYEQGHRSPNWLKFKCVLRQEFVIGGYTAPKGTRVGLGALLIGYYAGDKLIYAGKVGTGFDEATLRSLHQRLSAIEQDESPFPGHRVVRPDTHWTRPQLVADIGFSEWTRDGKLRHPRYVGLRYDKRPAEVVRESL</sequence>
<dbReference type="GO" id="GO:0003910">
    <property type="term" value="F:DNA ligase (ATP) activity"/>
    <property type="evidence" value="ECO:0007669"/>
    <property type="project" value="UniProtKB-EC"/>
</dbReference>
<dbReference type="NCBIfam" id="TIGR02779">
    <property type="entry name" value="NHEJ_ligase_lig"/>
    <property type="match status" value="1"/>
</dbReference>
<keyword evidence="7" id="KW-1185">Reference proteome</keyword>
<proteinExistence type="inferred from homology"/>
<dbReference type="GO" id="GO:0006310">
    <property type="term" value="P:DNA recombination"/>
    <property type="evidence" value="ECO:0007669"/>
    <property type="project" value="InterPro"/>
</dbReference>
<evidence type="ECO:0000256" key="2">
    <source>
        <dbReference type="ARBA" id="ARBA00012727"/>
    </source>
</evidence>
<comment type="caution">
    <text evidence="6">The sequence shown here is derived from an EMBL/GenBank/DDBJ whole genome shotgun (WGS) entry which is preliminary data.</text>
</comment>
<gene>
    <name evidence="6" type="ORF">RMCB_1263</name>
</gene>
<comment type="similarity">
    <text evidence="1">Belongs to the ATP-dependent DNA ligase family.</text>
</comment>
<dbReference type="Proteomes" id="UP000069620">
    <property type="component" value="Unassembled WGS sequence"/>
</dbReference>
<dbReference type="PROSITE" id="PS00697">
    <property type="entry name" value="DNA_LIGASE_A1"/>
    <property type="match status" value="1"/>
</dbReference>
<dbReference type="InterPro" id="IPR050191">
    <property type="entry name" value="ATP-dep_DNA_ligase"/>
</dbReference>
<dbReference type="GO" id="GO:0005524">
    <property type="term" value="F:ATP binding"/>
    <property type="evidence" value="ECO:0007669"/>
    <property type="project" value="InterPro"/>
</dbReference>
<dbReference type="PANTHER" id="PTHR45674:SF4">
    <property type="entry name" value="DNA LIGASE 1"/>
    <property type="match status" value="1"/>
</dbReference>
<dbReference type="PROSITE" id="PS00333">
    <property type="entry name" value="DNA_LIGASE_A2"/>
    <property type="match status" value="1"/>
</dbReference>
<accession>A0A117I4M1</accession>
<protein>
    <recommendedName>
        <fullName evidence="2">DNA ligase (ATP)</fullName>
        <ecNumber evidence="2">6.5.1.1</ecNumber>
    </recommendedName>
</protein>
<comment type="catalytic activity">
    <reaction evidence="4">
        <text>ATP + (deoxyribonucleotide)n-3'-hydroxyl + 5'-phospho-(deoxyribonucleotide)m = (deoxyribonucleotide)n+m + AMP + diphosphate.</text>
        <dbReference type="EC" id="6.5.1.1"/>
    </reaction>
</comment>
<evidence type="ECO:0000259" key="5">
    <source>
        <dbReference type="PROSITE" id="PS50160"/>
    </source>
</evidence>
<feature type="domain" description="ATP-dependent DNA ligase family profile" evidence="5">
    <location>
        <begin position="132"/>
        <end position="257"/>
    </location>
</feature>
<reference evidence="7" key="2">
    <citation type="submission" date="2016-02" db="EMBL/GenBank/DDBJ databases">
        <title>Draft genome sequence of five rapidly growing Mycobacterium species.</title>
        <authorList>
            <person name="Katahira K."/>
            <person name="Gotou Y."/>
            <person name="Iida K."/>
            <person name="Ogura Y."/>
            <person name="Hayashi T."/>
        </authorList>
    </citation>
    <scope>NUCLEOTIDE SEQUENCE [LARGE SCALE GENOMIC DNA]</scope>
    <source>
        <strain evidence="7">JCM15654</strain>
    </source>
</reference>
<dbReference type="Pfam" id="PF01068">
    <property type="entry name" value="DNA_ligase_A_M"/>
    <property type="match status" value="1"/>
</dbReference>
<dbReference type="SUPFAM" id="SSF56091">
    <property type="entry name" value="DNA ligase/mRNA capping enzyme, catalytic domain"/>
    <property type="match status" value="1"/>
</dbReference>
<dbReference type="PROSITE" id="PS50160">
    <property type="entry name" value="DNA_LIGASE_A3"/>
    <property type="match status" value="1"/>
</dbReference>
<dbReference type="AlphaFoldDB" id="A0A117I4M1"/>
<dbReference type="OrthoDB" id="9802472at2"/>
<dbReference type="SUPFAM" id="SSF50249">
    <property type="entry name" value="Nucleic acid-binding proteins"/>
    <property type="match status" value="1"/>
</dbReference>
<evidence type="ECO:0000313" key="6">
    <source>
        <dbReference type="EMBL" id="GAS87167.1"/>
    </source>
</evidence>
<evidence type="ECO:0000256" key="1">
    <source>
        <dbReference type="ARBA" id="ARBA00007572"/>
    </source>
</evidence>
<dbReference type="InterPro" id="IPR012340">
    <property type="entry name" value="NA-bd_OB-fold"/>
</dbReference>
<dbReference type="CDD" id="cd07906">
    <property type="entry name" value="Adenylation_DNA_ligase_LigD_LigC"/>
    <property type="match status" value="1"/>
</dbReference>
<dbReference type="Pfam" id="PF04679">
    <property type="entry name" value="DNA_ligase_A_C"/>
    <property type="match status" value="1"/>
</dbReference>
<dbReference type="Gene3D" id="3.30.470.30">
    <property type="entry name" value="DNA ligase/mRNA capping enzyme"/>
    <property type="match status" value="1"/>
</dbReference>
<dbReference type="EC" id="6.5.1.1" evidence="2"/>
<dbReference type="InterPro" id="IPR012309">
    <property type="entry name" value="DNA_ligase_ATP-dep_C"/>
</dbReference>
<keyword evidence="3 6" id="KW-0436">Ligase</keyword>
<dbReference type="GO" id="GO:0006281">
    <property type="term" value="P:DNA repair"/>
    <property type="evidence" value="ECO:0007669"/>
    <property type="project" value="InterPro"/>
</dbReference>
<evidence type="ECO:0000256" key="4">
    <source>
        <dbReference type="ARBA" id="ARBA00034003"/>
    </source>
</evidence>
<name>A0A117I4M1_9MYCO</name>
<dbReference type="Gene3D" id="2.40.50.140">
    <property type="entry name" value="Nucleic acid-binding proteins"/>
    <property type="match status" value="1"/>
</dbReference>
<dbReference type="PANTHER" id="PTHR45674">
    <property type="entry name" value="DNA LIGASE 1/3 FAMILY MEMBER"/>
    <property type="match status" value="1"/>
</dbReference>
<dbReference type="InterPro" id="IPR012310">
    <property type="entry name" value="DNA_ligase_ATP-dep_cent"/>
</dbReference>